<organism evidence="1">
    <name type="scientific">marine metagenome</name>
    <dbReference type="NCBI Taxonomy" id="408172"/>
    <lineage>
        <taxon>unclassified sequences</taxon>
        <taxon>metagenomes</taxon>
        <taxon>ecological metagenomes</taxon>
    </lineage>
</organism>
<feature type="non-terminal residue" evidence="1">
    <location>
        <position position="1"/>
    </location>
</feature>
<name>A0A382IJP0_9ZZZZ</name>
<dbReference type="AlphaFoldDB" id="A0A382IJP0"/>
<accession>A0A382IJP0</accession>
<feature type="non-terminal residue" evidence="1">
    <location>
        <position position="34"/>
    </location>
</feature>
<dbReference type="EMBL" id="UINC01067612">
    <property type="protein sequence ID" value="SVB99437.1"/>
    <property type="molecule type" value="Genomic_DNA"/>
</dbReference>
<sequence length="34" mass="3670">VVIVVTGLSTLTPTNTFVLVRGGYRRSFGYGLLI</sequence>
<evidence type="ECO:0000313" key="1">
    <source>
        <dbReference type="EMBL" id="SVB99437.1"/>
    </source>
</evidence>
<protein>
    <submittedName>
        <fullName evidence="1">Uncharacterized protein</fullName>
    </submittedName>
</protein>
<gene>
    <name evidence="1" type="ORF">METZ01_LOCUS252291</name>
</gene>
<proteinExistence type="predicted"/>
<reference evidence="1" key="1">
    <citation type="submission" date="2018-05" db="EMBL/GenBank/DDBJ databases">
        <authorList>
            <person name="Lanie J.A."/>
            <person name="Ng W.-L."/>
            <person name="Kazmierczak K.M."/>
            <person name="Andrzejewski T.M."/>
            <person name="Davidsen T.M."/>
            <person name="Wayne K.J."/>
            <person name="Tettelin H."/>
            <person name="Glass J.I."/>
            <person name="Rusch D."/>
            <person name="Podicherti R."/>
            <person name="Tsui H.-C.T."/>
            <person name="Winkler M.E."/>
        </authorList>
    </citation>
    <scope>NUCLEOTIDE SEQUENCE</scope>
</reference>